<dbReference type="STRING" id="1293036.GCA_001315825_03096"/>
<gene>
    <name evidence="1" type="ORF">DFR87_00110</name>
</gene>
<dbReference type="EMBL" id="CP029287">
    <property type="protein sequence ID" value="AWR98375.1"/>
    <property type="molecule type" value="Genomic_DNA"/>
</dbReference>
<evidence type="ECO:0000313" key="1">
    <source>
        <dbReference type="EMBL" id="AWR98375.1"/>
    </source>
</evidence>
<accession>A0A2U9IQS5</accession>
<dbReference type="Proteomes" id="UP000247586">
    <property type="component" value="Chromosome"/>
</dbReference>
<proteinExistence type="predicted"/>
<protein>
    <submittedName>
        <fullName evidence="1">Uncharacterized protein</fullName>
    </submittedName>
</protein>
<sequence length="127" mass="14002">MYEVVHVKPLIAKFSLGDENVTLMVYLIPNVVATDNDKVVSVVSSPLITVVSDKPKMGELCNQRKIMTHKAVVPNHEIVSEGGTEIMVNNKKAVIKVKITNINVYPDLRDSFGSPCVNVSWIQLINA</sequence>
<dbReference type="AlphaFoldDB" id="A0A2U9IQS5"/>
<evidence type="ECO:0000313" key="2">
    <source>
        <dbReference type="Proteomes" id="UP000247586"/>
    </source>
</evidence>
<organism evidence="1 2">
    <name type="scientific">Metallosphaera hakonensis JCM 8857 = DSM 7519</name>
    <dbReference type="NCBI Taxonomy" id="1293036"/>
    <lineage>
        <taxon>Archaea</taxon>
        <taxon>Thermoproteota</taxon>
        <taxon>Thermoprotei</taxon>
        <taxon>Sulfolobales</taxon>
        <taxon>Sulfolobaceae</taxon>
        <taxon>Metallosphaera</taxon>
    </lineage>
</organism>
<dbReference type="KEGG" id="mhk:DFR87_00110"/>
<name>A0A2U9IQS5_9CREN</name>
<reference evidence="1" key="1">
    <citation type="submission" date="2018-05" db="EMBL/GenBank/DDBJ databases">
        <title>Complete Genome Sequences of Extremely Thermoacidophilic, Metal-Mobilizing Type-Strain Members of the Archaeal Family Sulfolobaceae: Acidianus brierleyi DSM-1651T, Acidianus sulfidivorans DSM-18786T, Metallosphaera hakonensis DSM-7519T, and Metallosphaera prunae DSM-10039T.</title>
        <authorList>
            <person name="Counts J.A."/>
            <person name="Kelly R.M."/>
        </authorList>
    </citation>
    <scope>NUCLEOTIDE SEQUENCE [LARGE SCALE GENOMIC DNA]</scope>
    <source>
        <strain evidence="1">HO1-1</strain>
    </source>
</reference>
<keyword evidence="2" id="KW-1185">Reference proteome</keyword>